<keyword evidence="5" id="KW-1185">Reference proteome</keyword>
<feature type="compositionally biased region" description="Basic and acidic residues" evidence="3">
    <location>
        <begin position="1"/>
        <end position="16"/>
    </location>
</feature>
<comment type="subcellular location">
    <subcellularLocation>
        <location evidence="2">Gas vesicle</location>
    </subcellularLocation>
</comment>
<feature type="region of interest" description="Disordered" evidence="3">
    <location>
        <begin position="1"/>
        <end position="32"/>
    </location>
</feature>
<dbReference type="Proteomes" id="UP000604475">
    <property type="component" value="Unassembled WGS sequence"/>
</dbReference>
<evidence type="ECO:0000256" key="1">
    <source>
        <dbReference type="ARBA" id="ARBA00022987"/>
    </source>
</evidence>
<protein>
    <submittedName>
        <fullName evidence="4">Gas vesicle protein</fullName>
    </submittedName>
</protein>
<proteinExistence type="predicted"/>
<reference evidence="4" key="1">
    <citation type="submission" date="2020-12" db="EMBL/GenBank/DDBJ databases">
        <title>Genomic characterization of non-nitrogen-fixing Frankia strains.</title>
        <authorList>
            <person name="Carlos-Shanley C."/>
            <person name="Guerra T."/>
            <person name="Hahn D."/>
        </authorList>
    </citation>
    <scope>NUCLEOTIDE SEQUENCE</scope>
    <source>
        <strain evidence="4">CN6</strain>
    </source>
</reference>
<feature type="compositionally biased region" description="Basic and acidic residues" evidence="3">
    <location>
        <begin position="119"/>
        <end position="140"/>
    </location>
</feature>
<dbReference type="GO" id="GO:0005198">
    <property type="term" value="F:structural molecule activity"/>
    <property type="evidence" value="ECO:0007669"/>
    <property type="project" value="InterPro"/>
</dbReference>
<sequence length="151" mass="15540">MSDPARRAEPRRDPRAAHGAGRGPGPARRRGLGTGRALSDLLDRVVDQGVVVSGDVIIGLAEVDLIRLDLRLLLVGAQSAIEAGAGAELRPYLTSGDERAGDALDGAGDVIEGDVVRGDLAGDARSDTAAGGERHADEGARRHRAGARAEP</sequence>
<evidence type="ECO:0000256" key="3">
    <source>
        <dbReference type="SAM" id="MobiDB-lite"/>
    </source>
</evidence>
<feature type="compositionally biased region" description="Basic residues" evidence="3">
    <location>
        <begin position="141"/>
        <end position="151"/>
    </location>
</feature>
<dbReference type="EMBL" id="JAEACQ010000144">
    <property type="protein sequence ID" value="MBL7626604.1"/>
    <property type="molecule type" value="Genomic_DNA"/>
</dbReference>
<organism evidence="4 5">
    <name type="scientific">Frankia nepalensis</name>
    <dbReference type="NCBI Taxonomy" id="1836974"/>
    <lineage>
        <taxon>Bacteria</taxon>
        <taxon>Bacillati</taxon>
        <taxon>Actinomycetota</taxon>
        <taxon>Actinomycetes</taxon>
        <taxon>Frankiales</taxon>
        <taxon>Frankiaceae</taxon>
        <taxon>Frankia</taxon>
    </lineage>
</organism>
<keyword evidence="1" id="KW-0304">Gas vesicle</keyword>
<dbReference type="RefSeq" id="WP_203005009.1">
    <property type="nucleotide sequence ID" value="NZ_JADWYU010000098.1"/>
</dbReference>
<dbReference type="GO" id="GO:0031411">
    <property type="term" value="C:gas vesicle"/>
    <property type="evidence" value="ECO:0007669"/>
    <property type="project" value="UniProtKB-SubCell"/>
</dbReference>
<feature type="region of interest" description="Disordered" evidence="3">
    <location>
        <begin position="119"/>
        <end position="151"/>
    </location>
</feature>
<evidence type="ECO:0000256" key="2">
    <source>
        <dbReference type="ARBA" id="ARBA00035108"/>
    </source>
</evidence>
<dbReference type="AlphaFoldDB" id="A0A937RFS9"/>
<dbReference type="GO" id="GO:0012506">
    <property type="term" value="C:vesicle membrane"/>
    <property type="evidence" value="ECO:0007669"/>
    <property type="project" value="InterPro"/>
</dbReference>
<accession>A0A937RFS9</accession>
<comment type="caution">
    <text evidence="4">The sequence shown here is derived from an EMBL/GenBank/DDBJ whole genome shotgun (WGS) entry which is preliminary data.</text>
</comment>
<dbReference type="Pfam" id="PF00741">
    <property type="entry name" value="Gas_vesicle"/>
    <property type="match status" value="1"/>
</dbReference>
<evidence type="ECO:0000313" key="5">
    <source>
        <dbReference type="Proteomes" id="UP000604475"/>
    </source>
</evidence>
<name>A0A937RFS9_9ACTN</name>
<dbReference type="InterPro" id="IPR000638">
    <property type="entry name" value="Gas-vesicle_GvpA-like"/>
</dbReference>
<evidence type="ECO:0000313" key="4">
    <source>
        <dbReference type="EMBL" id="MBL7626604.1"/>
    </source>
</evidence>
<gene>
    <name evidence="4" type="ORF">I7412_05350</name>
</gene>